<dbReference type="AlphaFoldDB" id="A0A0L0DME0"/>
<keyword evidence="5" id="KW-0288">FMN</keyword>
<evidence type="ECO:0000259" key="11">
    <source>
        <dbReference type="Pfam" id="PF07992"/>
    </source>
</evidence>
<evidence type="ECO:0000256" key="6">
    <source>
        <dbReference type="ARBA" id="ARBA00022723"/>
    </source>
</evidence>
<dbReference type="GeneID" id="25560951"/>
<dbReference type="PANTHER" id="PTHR42917:SF2">
    <property type="entry name" value="2,4-DIENOYL-COA REDUCTASE [(2E)-ENOYL-COA-PRODUCING]"/>
    <property type="match status" value="1"/>
</dbReference>
<dbReference type="OMA" id="WGGDYAR"/>
<dbReference type="SUPFAM" id="SSF51905">
    <property type="entry name" value="FAD/NAD(P)-binding domain"/>
    <property type="match status" value="1"/>
</dbReference>
<dbReference type="RefSeq" id="XP_013761801.1">
    <property type="nucleotide sequence ID" value="XM_013906347.1"/>
</dbReference>
<dbReference type="SUPFAM" id="SSF51971">
    <property type="entry name" value="Nucleotide-binding domain"/>
    <property type="match status" value="1"/>
</dbReference>
<feature type="domain" description="FAD/NAD(P)-binding" evidence="11">
    <location>
        <begin position="425"/>
        <end position="712"/>
    </location>
</feature>
<dbReference type="InterPro" id="IPR013785">
    <property type="entry name" value="Aldolase_TIM"/>
</dbReference>
<evidence type="ECO:0000256" key="3">
    <source>
        <dbReference type="ARBA" id="ARBA00011048"/>
    </source>
</evidence>
<dbReference type="InterPro" id="IPR001155">
    <property type="entry name" value="OxRdtase_FMN_N"/>
</dbReference>
<evidence type="ECO:0000256" key="7">
    <source>
        <dbReference type="ARBA" id="ARBA00023002"/>
    </source>
</evidence>
<dbReference type="GO" id="GO:0016491">
    <property type="term" value="F:oxidoreductase activity"/>
    <property type="evidence" value="ECO:0007669"/>
    <property type="project" value="UniProtKB-KW"/>
</dbReference>
<dbReference type="Gene3D" id="3.50.50.60">
    <property type="entry name" value="FAD/NAD(P)-binding domain"/>
    <property type="match status" value="1"/>
</dbReference>
<organism evidence="12 13">
    <name type="scientific">Thecamonas trahens ATCC 50062</name>
    <dbReference type="NCBI Taxonomy" id="461836"/>
    <lineage>
        <taxon>Eukaryota</taxon>
        <taxon>Apusozoa</taxon>
        <taxon>Apusomonadida</taxon>
        <taxon>Apusomonadidae</taxon>
        <taxon>Thecamonas</taxon>
    </lineage>
</organism>
<dbReference type="PRINTS" id="PR00368">
    <property type="entry name" value="FADPNR"/>
</dbReference>
<feature type="domain" description="NADH:flavin oxidoreductase/NADH oxidase N-terminal" evidence="10">
    <location>
        <begin position="50"/>
        <end position="375"/>
    </location>
</feature>
<evidence type="ECO:0000256" key="5">
    <source>
        <dbReference type="ARBA" id="ARBA00022643"/>
    </source>
</evidence>
<dbReference type="GO" id="GO:0010181">
    <property type="term" value="F:FMN binding"/>
    <property type="evidence" value="ECO:0007669"/>
    <property type="project" value="InterPro"/>
</dbReference>
<dbReference type="Proteomes" id="UP000054408">
    <property type="component" value="Unassembled WGS sequence"/>
</dbReference>
<dbReference type="eggNOG" id="KOG0134">
    <property type="taxonomic scope" value="Eukaryota"/>
</dbReference>
<dbReference type="PANTHER" id="PTHR42917">
    <property type="entry name" value="2,4-DIENOYL-COA REDUCTASE"/>
    <property type="match status" value="1"/>
</dbReference>
<evidence type="ECO:0000313" key="13">
    <source>
        <dbReference type="Proteomes" id="UP000054408"/>
    </source>
</evidence>
<name>A0A0L0DME0_THETB</name>
<sequence>MLRAGAWTQACRVGAQAWASAASGGARGLARASTGGGKVAGVSKDEYPLLMSPLKAGNTVLKNRVLMGSMHTGLEEEDGGFEKLAAYFAARAAGGVGTMVTGGVSCNRAGWVKPFAAKLTNAREMEPHKLITSAVHDAAADSKIVMQILHAGRYSYSPIAVAPSRIKSPISPFSPWALTKRGVRNTIADFAATAALAKEAGYDGVEIMGSEGYLINEFISAATNKRSDEYGGEYANRIRFPLDIVDAVRQAVGSDFLIIFRLSMLDLVSGGSVWPEVVELAVKLEERGVDIINTGIGWHEARIPTIATLVPRGSFSWVTGKLKGEVGIPLVATNRINMPHVAERILAAGEADMISMARPLLADPDWVNKAAAGEPETINTCIGCNQACLDHVFSQERATCLVNPLAAYETERKIKPLAADAPRKHVAIVGSGPAGLAAATVAAQRGHDVSLFDGADALGGQFNLAKRVPGKEEFVETIRYYSTMARKHGVRIHLGTRIGGVDDLNAHLPEGASRFDDVIVATGIKPRVPDIPGLKESPKAAIYTDVVSGRVEPGTRVAIIGAGGIGFDTAEYLVHYDHVVPQGQEPDPDAPKPAEFASQWGVDMEHTHRGGLLPAGSPPDHGRTIYLLQRKSSKPGAGLGKTTGWAKRKMLADAGVHMMPSVQYKAVTDDGLVITDPSGKETTLEVDTVIICSGQISESWLKDTLEAAQVKTPDAAPAAVHLIGGAFKAAELDAKAAILQGTLLAAKL</sequence>
<keyword evidence="9" id="KW-0411">Iron-sulfur</keyword>
<evidence type="ECO:0000256" key="1">
    <source>
        <dbReference type="ARBA" id="ARBA00001917"/>
    </source>
</evidence>
<dbReference type="EMBL" id="GL349437">
    <property type="protein sequence ID" value="KNC53477.1"/>
    <property type="molecule type" value="Genomic_DNA"/>
</dbReference>
<dbReference type="Pfam" id="PF07992">
    <property type="entry name" value="Pyr_redox_2"/>
    <property type="match status" value="1"/>
</dbReference>
<comment type="similarity">
    <text evidence="3">In the N-terminal section; belongs to the NADH:flavin oxidoreductase/NADH oxidase family.</text>
</comment>
<protein>
    <submittedName>
        <fullName evidence="12">2,4-dienoyl-CoA reductase</fullName>
    </submittedName>
</protein>
<comment type="cofactor">
    <cofactor evidence="1">
        <name>FMN</name>
        <dbReference type="ChEBI" id="CHEBI:58210"/>
    </cofactor>
</comment>
<keyword evidence="7" id="KW-0560">Oxidoreductase</keyword>
<keyword evidence="8" id="KW-0408">Iron</keyword>
<evidence type="ECO:0000256" key="9">
    <source>
        <dbReference type="ARBA" id="ARBA00023014"/>
    </source>
</evidence>
<evidence type="ECO:0000256" key="4">
    <source>
        <dbReference type="ARBA" id="ARBA00022630"/>
    </source>
</evidence>
<dbReference type="InterPro" id="IPR036188">
    <property type="entry name" value="FAD/NAD-bd_sf"/>
</dbReference>
<dbReference type="Gene3D" id="3.20.20.70">
    <property type="entry name" value="Aldolase class I"/>
    <property type="match status" value="1"/>
</dbReference>
<keyword evidence="4" id="KW-0285">Flavoprotein</keyword>
<evidence type="ECO:0000256" key="2">
    <source>
        <dbReference type="ARBA" id="ARBA00001966"/>
    </source>
</evidence>
<keyword evidence="6" id="KW-0479">Metal-binding</keyword>
<dbReference type="PRINTS" id="PR00469">
    <property type="entry name" value="PNDRDTASEII"/>
</dbReference>
<dbReference type="SUPFAM" id="SSF51395">
    <property type="entry name" value="FMN-linked oxidoreductases"/>
    <property type="match status" value="1"/>
</dbReference>
<comment type="cofactor">
    <cofactor evidence="2">
        <name>[4Fe-4S] cluster</name>
        <dbReference type="ChEBI" id="CHEBI:49883"/>
    </cofactor>
</comment>
<evidence type="ECO:0000259" key="10">
    <source>
        <dbReference type="Pfam" id="PF00724"/>
    </source>
</evidence>
<evidence type="ECO:0000256" key="8">
    <source>
        <dbReference type="ARBA" id="ARBA00023004"/>
    </source>
</evidence>
<gene>
    <name evidence="12" type="ORF">AMSG_01191</name>
</gene>
<accession>A0A0L0DME0</accession>
<dbReference type="CDD" id="cd02930">
    <property type="entry name" value="DCR_FMN"/>
    <property type="match status" value="1"/>
</dbReference>
<dbReference type="Gene3D" id="3.40.50.720">
    <property type="entry name" value="NAD(P)-binding Rossmann-like Domain"/>
    <property type="match status" value="1"/>
</dbReference>
<dbReference type="GO" id="GO:0046872">
    <property type="term" value="F:metal ion binding"/>
    <property type="evidence" value="ECO:0007669"/>
    <property type="project" value="UniProtKB-KW"/>
</dbReference>
<evidence type="ECO:0000313" key="12">
    <source>
        <dbReference type="EMBL" id="KNC53477.1"/>
    </source>
</evidence>
<dbReference type="GO" id="GO:0051536">
    <property type="term" value="F:iron-sulfur cluster binding"/>
    <property type="evidence" value="ECO:0007669"/>
    <property type="project" value="UniProtKB-KW"/>
</dbReference>
<keyword evidence="13" id="KW-1185">Reference proteome</keyword>
<reference evidence="12 13" key="1">
    <citation type="submission" date="2010-05" db="EMBL/GenBank/DDBJ databases">
        <title>The Genome Sequence of Thecamonas trahens ATCC 50062.</title>
        <authorList>
            <consortium name="The Broad Institute Genome Sequencing Platform"/>
            <person name="Russ C."/>
            <person name="Cuomo C."/>
            <person name="Shea T."/>
            <person name="Young S.K."/>
            <person name="Zeng Q."/>
            <person name="Koehrsen M."/>
            <person name="Haas B."/>
            <person name="Borodovsky M."/>
            <person name="Guigo R."/>
            <person name="Alvarado L."/>
            <person name="Berlin A."/>
            <person name="Bochicchio J."/>
            <person name="Borenstein D."/>
            <person name="Chapman S."/>
            <person name="Chen Z."/>
            <person name="Freedman E."/>
            <person name="Gellesch M."/>
            <person name="Goldberg J."/>
            <person name="Griggs A."/>
            <person name="Gujja S."/>
            <person name="Heilman E."/>
            <person name="Heiman D."/>
            <person name="Hepburn T."/>
            <person name="Howarth C."/>
            <person name="Jen D."/>
            <person name="Larson L."/>
            <person name="Mehta T."/>
            <person name="Park D."/>
            <person name="Pearson M."/>
            <person name="Roberts A."/>
            <person name="Saif S."/>
            <person name="Shenoy N."/>
            <person name="Sisk P."/>
            <person name="Stolte C."/>
            <person name="Sykes S."/>
            <person name="Thomson T."/>
            <person name="Walk T."/>
            <person name="White J."/>
            <person name="Yandava C."/>
            <person name="Burger G."/>
            <person name="Gray M.W."/>
            <person name="Holland P.W.H."/>
            <person name="King N."/>
            <person name="Lang F.B.F."/>
            <person name="Roger A.J."/>
            <person name="Ruiz-Trillo I."/>
            <person name="Lander E."/>
            <person name="Nusbaum C."/>
        </authorList>
    </citation>
    <scope>NUCLEOTIDE SEQUENCE [LARGE SCALE GENOMIC DNA]</scope>
    <source>
        <strain evidence="12 13">ATCC 50062</strain>
    </source>
</reference>
<dbReference type="OrthoDB" id="276546at2759"/>
<dbReference type="InterPro" id="IPR051793">
    <property type="entry name" value="NADH:flavin_oxidoreductase"/>
</dbReference>
<dbReference type="Pfam" id="PF00724">
    <property type="entry name" value="Oxidored_FMN"/>
    <property type="match status" value="1"/>
</dbReference>
<dbReference type="STRING" id="461836.A0A0L0DME0"/>
<proteinExistence type="inferred from homology"/>
<dbReference type="InterPro" id="IPR023753">
    <property type="entry name" value="FAD/NAD-binding_dom"/>
</dbReference>